<proteinExistence type="predicted"/>
<organism evidence="1 2">
    <name type="scientific">Manihot esculenta</name>
    <name type="common">Cassava</name>
    <name type="synonym">Jatropha manihot</name>
    <dbReference type="NCBI Taxonomy" id="3983"/>
    <lineage>
        <taxon>Eukaryota</taxon>
        <taxon>Viridiplantae</taxon>
        <taxon>Streptophyta</taxon>
        <taxon>Embryophyta</taxon>
        <taxon>Tracheophyta</taxon>
        <taxon>Spermatophyta</taxon>
        <taxon>Magnoliopsida</taxon>
        <taxon>eudicotyledons</taxon>
        <taxon>Gunneridae</taxon>
        <taxon>Pentapetalae</taxon>
        <taxon>rosids</taxon>
        <taxon>fabids</taxon>
        <taxon>Malpighiales</taxon>
        <taxon>Euphorbiaceae</taxon>
        <taxon>Crotonoideae</taxon>
        <taxon>Manihoteae</taxon>
        <taxon>Manihot</taxon>
    </lineage>
</organism>
<sequence>MFIILFWLEIGCCNSNDTNLCILVYDLAILLNTRLSVIFTFDKSILIIAYFYLYDLLFTI</sequence>
<protein>
    <submittedName>
        <fullName evidence="1">Uncharacterized protein</fullName>
    </submittedName>
</protein>
<reference evidence="2" key="1">
    <citation type="journal article" date="2016" name="Nat. Biotechnol.">
        <title>Sequencing wild and cultivated cassava and related species reveals extensive interspecific hybridization and genetic diversity.</title>
        <authorList>
            <person name="Bredeson J.V."/>
            <person name="Lyons J.B."/>
            <person name="Prochnik S.E."/>
            <person name="Wu G.A."/>
            <person name="Ha C.M."/>
            <person name="Edsinger-Gonzales E."/>
            <person name="Grimwood J."/>
            <person name="Schmutz J."/>
            <person name="Rabbi I.Y."/>
            <person name="Egesi C."/>
            <person name="Nauluvula P."/>
            <person name="Lebot V."/>
            <person name="Ndunguru J."/>
            <person name="Mkamilo G."/>
            <person name="Bart R.S."/>
            <person name="Setter T.L."/>
            <person name="Gleadow R.M."/>
            <person name="Kulakow P."/>
            <person name="Ferguson M.E."/>
            <person name="Rounsley S."/>
            <person name="Rokhsar D.S."/>
        </authorList>
    </citation>
    <scope>NUCLEOTIDE SEQUENCE [LARGE SCALE GENOMIC DNA]</scope>
    <source>
        <strain evidence="2">cv. AM560-2</strain>
    </source>
</reference>
<accession>A0ACC8CWX5</accession>
<evidence type="ECO:0000313" key="2">
    <source>
        <dbReference type="Proteomes" id="UP000091857"/>
    </source>
</evidence>
<evidence type="ECO:0000313" key="1">
    <source>
        <dbReference type="EMBL" id="OAY36928.2"/>
    </source>
</evidence>
<dbReference type="EMBL" id="CM004397">
    <property type="protein sequence ID" value="OAY36928.2"/>
    <property type="molecule type" value="Genomic_DNA"/>
</dbReference>
<keyword evidence="2" id="KW-1185">Reference proteome</keyword>
<comment type="caution">
    <text evidence="1">The sequence shown here is derived from an EMBL/GenBank/DDBJ whole genome shotgun (WGS) entry which is preliminary data.</text>
</comment>
<dbReference type="Proteomes" id="UP000091857">
    <property type="component" value="Chromosome 11"/>
</dbReference>
<gene>
    <name evidence="1" type="ORF">MANES_11G049255v8</name>
</gene>
<name>A0ACC8CWX5_MANES</name>